<dbReference type="CDD" id="cd20220">
    <property type="entry name" value="PFM_natterin-3-like"/>
    <property type="match status" value="1"/>
</dbReference>
<evidence type="ECO:0000313" key="2">
    <source>
        <dbReference type="EMBL" id="KAK9963836.1"/>
    </source>
</evidence>
<dbReference type="EMBL" id="JAWDJR010000014">
    <property type="protein sequence ID" value="KAK9963836.1"/>
    <property type="molecule type" value="Genomic_DNA"/>
</dbReference>
<dbReference type="SUPFAM" id="SSF56973">
    <property type="entry name" value="Aerolisin/ETX pore-forming domain"/>
    <property type="match status" value="1"/>
</dbReference>
<organism evidence="2 3">
    <name type="scientific">Culter alburnus</name>
    <name type="common">Topmouth culter</name>
    <dbReference type="NCBI Taxonomy" id="194366"/>
    <lineage>
        <taxon>Eukaryota</taxon>
        <taxon>Metazoa</taxon>
        <taxon>Chordata</taxon>
        <taxon>Craniata</taxon>
        <taxon>Vertebrata</taxon>
        <taxon>Euteleostomi</taxon>
        <taxon>Actinopterygii</taxon>
        <taxon>Neopterygii</taxon>
        <taxon>Teleostei</taxon>
        <taxon>Ostariophysi</taxon>
        <taxon>Cypriniformes</taxon>
        <taxon>Xenocyprididae</taxon>
        <taxon>Xenocypridinae</taxon>
        <taxon>Culter</taxon>
    </lineage>
</organism>
<evidence type="ECO:0000256" key="1">
    <source>
        <dbReference type="SAM" id="SignalP"/>
    </source>
</evidence>
<reference evidence="2 3" key="1">
    <citation type="submission" date="2024-05" db="EMBL/GenBank/DDBJ databases">
        <title>A high-quality chromosomal-level genome assembly of Topmouth culter (Culter alburnus).</title>
        <authorList>
            <person name="Zhao H."/>
        </authorList>
    </citation>
    <scope>NUCLEOTIDE SEQUENCE [LARGE SCALE GENOMIC DNA]</scope>
    <source>
        <strain evidence="2">CATC2023</strain>
        <tissue evidence="2">Muscle</tissue>
    </source>
</reference>
<keyword evidence="3" id="KW-1185">Reference proteome</keyword>
<gene>
    <name evidence="2" type="ORF">ABG768_006998</name>
</gene>
<name>A0AAW1ZTP4_CULAL</name>
<evidence type="ECO:0000313" key="3">
    <source>
        <dbReference type="Proteomes" id="UP001479290"/>
    </source>
</evidence>
<sequence length="323" mass="35779">MMGFSVIIIFALLQIRLLNAGVNPEDLSNIESTAKPILGFGGCNKFMLQAVKSTEALSQAANNEVQSFLVNKDQFENLEWKKWSDIKKRQIPFYPIRICKSHYIAIDKNSIIFKTIGDLKKEMQVLTVNYDITGQHFQIDHCENQGGKSLGKLEVIKQIIADNRNCDPAKYVVKLDEASDKTKSFLKGITHTAGGALEVTASGGIPTIVQASGKISGKYDQSRSKSETIASVNKVLHSLSMEIQVPPNHSCTIDILSKTSMVQFLCFGELIRHYKNNEIGQRMTSVTGTYGNQEVAELKTSLNLCTLVKDEPKCPKPAQPPKK</sequence>
<dbReference type="Gene3D" id="2.170.15.10">
    <property type="entry name" value="Proaerolysin, chain A, domain 3"/>
    <property type="match status" value="1"/>
</dbReference>
<protein>
    <submittedName>
        <fullName evidence="2">Uncharacterized protein</fullName>
    </submittedName>
</protein>
<feature type="chain" id="PRO_5043822568" evidence="1">
    <location>
        <begin position="21"/>
        <end position="323"/>
    </location>
</feature>
<dbReference type="AlphaFoldDB" id="A0AAW1ZTP4"/>
<dbReference type="Proteomes" id="UP001479290">
    <property type="component" value="Unassembled WGS sequence"/>
</dbReference>
<proteinExistence type="predicted"/>
<comment type="caution">
    <text evidence="2">The sequence shown here is derived from an EMBL/GenBank/DDBJ whole genome shotgun (WGS) entry which is preliminary data.</text>
</comment>
<accession>A0AAW1ZTP4</accession>
<keyword evidence="1" id="KW-0732">Signal</keyword>
<feature type="signal peptide" evidence="1">
    <location>
        <begin position="1"/>
        <end position="20"/>
    </location>
</feature>